<dbReference type="EMBL" id="RZTZ01000009">
    <property type="protein sequence ID" value="RVT59412.1"/>
    <property type="molecule type" value="Genomic_DNA"/>
</dbReference>
<reference evidence="2 3" key="1">
    <citation type="submission" date="2019-01" db="EMBL/GenBank/DDBJ databases">
        <title>Bacillus sp. M5HDSG1-1, whole genome shotgun sequence.</title>
        <authorList>
            <person name="Tuo L."/>
        </authorList>
    </citation>
    <scope>NUCLEOTIDE SEQUENCE [LARGE SCALE GENOMIC DNA]</scope>
    <source>
        <strain evidence="2 3">M5HDSG1-1</strain>
    </source>
</reference>
<dbReference type="AlphaFoldDB" id="A0A437K751"/>
<accession>A0A437K751</accession>
<keyword evidence="1" id="KW-0812">Transmembrane</keyword>
<keyword evidence="1" id="KW-0472">Membrane</keyword>
<proteinExistence type="predicted"/>
<dbReference type="RefSeq" id="WP_127739807.1">
    <property type="nucleotide sequence ID" value="NZ_CP196005.1"/>
</dbReference>
<keyword evidence="3" id="KW-1185">Reference proteome</keyword>
<organism evidence="2 3">
    <name type="scientific">Niallia taxi</name>
    <dbReference type="NCBI Taxonomy" id="2499688"/>
    <lineage>
        <taxon>Bacteria</taxon>
        <taxon>Bacillati</taxon>
        <taxon>Bacillota</taxon>
        <taxon>Bacilli</taxon>
        <taxon>Bacillales</taxon>
        <taxon>Bacillaceae</taxon>
        <taxon>Niallia</taxon>
    </lineage>
</organism>
<sequence>MKRLDWIIALFLVVIGLTCLTMSATWMMDTGSIRSYFTNFLQICLWIGIPILIVGVIYYVMKRKRRDS</sequence>
<dbReference type="Proteomes" id="UP000288024">
    <property type="component" value="Unassembled WGS sequence"/>
</dbReference>
<gene>
    <name evidence="2" type="ORF">EM808_19105</name>
</gene>
<comment type="caution">
    <text evidence="2">The sequence shown here is derived from an EMBL/GenBank/DDBJ whole genome shotgun (WGS) entry which is preliminary data.</text>
</comment>
<feature type="transmembrane region" description="Helical" evidence="1">
    <location>
        <begin position="40"/>
        <end position="61"/>
    </location>
</feature>
<keyword evidence="1" id="KW-1133">Transmembrane helix</keyword>
<name>A0A437K751_9BACI</name>
<feature type="transmembrane region" description="Helical" evidence="1">
    <location>
        <begin position="7"/>
        <end position="28"/>
    </location>
</feature>
<evidence type="ECO:0000313" key="2">
    <source>
        <dbReference type="EMBL" id="RVT59412.1"/>
    </source>
</evidence>
<dbReference type="GeneID" id="87619654"/>
<protein>
    <submittedName>
        <fullName evidence="2">Uncharacterized protein</fullName>
    </submittedName>
</protein>
<evidence type="ECO:0000313" key="3">
    <source>
        <dbReference type="Proteomes" id="UP000288024"/>
    </source>
</evidence>
<evidence type="ECO:0000256" key="1">
    <source>
        <dbReference type="SAM" id="Phobius"/>
    </source>
</evidence>